<evidence type="ECO:0000256" key="2">
    <source>
        <dbReference type="ARBA" id="ARBA00022448"/>
    </source>
</evidence>
<dbReference type="PANTHER" id="PTHR43394">
    <property type="entry name" value="ATP-DEPENDENT PERMEASE MDL1, MITOCHONDRIAL"/>
    <property type="match status" value="1"/>
</dbReference>
<dbReference type="GO" id="GO:0005524">
    <property type="term" value="F:ATP binding"/>
    <property type="evidence" value="ECO:0007669"/>
    <property type="project" value="UniProtKB-KW"/>
</dbReference>
<dbReference type="PANTHER" id="PTHR43394:SF1">
    <property type="entry name" value="ATP-BINDING CASSETTE SUB-FAMILY B MEMBER 10, MITOCHONDRIAL"/>
    <property type="match status" value="1"/>
</dbReference>
<feature type="domain" description="ABC transmembrane type-1" evidence="11">
    <location>
        <begin position="19"/>
        <end position="303"/>
    </location>
</feature>
<dbReference type="InterPro" id="IPR027417">
    <property type="entry name" value="P-loop_NTPase"/>
</dbReference>
<dbReference type="PROSITE" id="PS50929">
    <property type="entry name" value="ABC_TM1F"/>
    <property type="match status" value="1"/>
</dbReference>
<accession>A0A1T5AX03</accession>
<keyword evidence="5" id="KW-0547">Nucleotide-binding</keyword>
<evidence type="ECO:0000256" key="4">
    <source>
        <dbReference type="ARBA" id="ARBA00022692"/>
    </source>
</evidence>
<dbReference type="InterPro" id="IPR039421">
    <property type="entry name" value="Type_1_exporter"/>
</dbReference>
<name>A0A1T5AX03_9FIRM</name>
<dbReference type="Pfam" id="PF00664">
    <property type="entry name" value="ABC_membrane"/>
    <property type="match status" value="1"/>
</dbReference>
<keyword evidence="2" id="KW-0813">Transport</keyword>
<evidence type="ECO:0000256" key="5">
    <source>
        <dbReference type="ARBA" id="ARBA00022741"/>
    </source>
</evidence>
<evidence type="ECO:0000256" key="9">
    <source>
        <dbReference type="SAM" id="Phobius"/>
    </source>
</evidence>
<evidence type="ECO:0000313" key="13">
    <source>
        <dbReference type="Proteomes" id="UP000243406"/>
    </source>
</evidence>
<dbReference type="InterPro" id="IPR003593">
    <property type="entry name" value="AAA+_ATPase"/>
</dbReference>
<reference evidence="13" key="1">
    <citation type="submission" date="2017-02" db="EMBL/GenBank/DDBJ databases">
        <authorList>
            <person name="Varghese N."/>
            <person name="Submissions S."/>
        </authorList>
    </citation>
    <scope>NUCLEOTIDE SEQUENCE [LARGE SCALE GENOMIC DNA]</scope>
    <source>
        <strain evidence="13">ATCC 35199</strain>
    </source>
</reference>
<feature type="transmembrane region" description="Helical" evidence="9">
    <location>
        <begin position="18"/>
        <end position="36"/>
    </location>
</feature>
<organism evidence="12 13">
    <name type="scientific">Acetoanaerobium noterae</name>
    <dbReference type="NCBI Taxonomy" id="745369"/>
    <lineage>
        <taxon>Bacteria</taxon>
        <taxon>Bacillati</taxon>
        <taxon>Bacillota</taxon>
        <taxon>Clostridia</taxon>
        <taxon>Peptostreptococcales</taxon>
        <taxon>Filifactoraceae</taxon>
        <taxon>Acetoanaerobium</taxon>
    </lineage>
</organism>
<evidence type="ECO:0000256" key="1">
    <source>
        <dbReference type="ARBA" id="ARBA00004651"/>
    </source>
</evidence>
<dbReference type="PROSITE" id="PS50893">
    <property type="entry name" value="ABC_TRANSPORTER_2"/>
    <property type="match status" value="1"/>
</dbReference>
<feature type="transmembrane region" description="Helical" evidence="9">
    <location>
        <begin position="56"/>
        <end position="77"/>
    </location>
</feature>
<keyword evidence="4 9" id="KW-0812">Transmembrane</keyword>
<evidence type="ECO:0000256" key="6">
    <source>
        <dbReference type="ARBA" id="ARBA00022840"/>
    </source>
</evidence>
<evidence type="ECO:0000259" key="11">
    <source>
        <dbReference type="PROSITE" id="PS50929"/>
    </source>
</evidence>
<dbReference type="RefSeq" id="WP_079589142.1">
    <property type="nucleotide sequence ID" value="NZ_FUYN01000002.1"/>
</dbReference>
<dbReference type="InterPro" id="IPR017871">
    <property type="entry name" value="ABC_transporter-like_CS"/>
</dbReference>
<keyword evidence="7 9" id="KW-1133">Transmembrane helix</keyword>
<proteinExistence type="predicted"/>
<dbReference type="InterPro" id="IPR036640">
    <property type="entry name" value="ABC1_TM_sf"/>
</dbReference>
<evidence type="ECO:0000256" key="8">
    <source>
        <dbReference type="ARBA" id="ARBA00023136"/>
    </source>
</evidence>
<protein>
    <submittedName>
        <fullName evidence="12">ATP-binding cassette, subfamily B</fullName>
    </submittedName>
</protein>
<dbReference type="GO" id="GO:0016887">
    <property type="term" value="F:ATP hydrolysis activity"/>
    <property type="evidence" value="ECO:0007669"/>
    <property type="project" value="InterPro"/>
</dbReference>
<keyword evidence="3" id="KW-1003">Cell membrane</keyword>
<dbReference type="AlphaFoldDB" id="A0A1T5AX03"/>
<evidence type="ECO:0000256" key="3">
    <source>
        <dbReference type="ARBA" id="ARBA00022475"/>
    </source>
</evidence>
<comment type="subcellular location">
    <subcellularLocation>
        <location evidence="1">Cell membrane</location>
        <topology evidence="1">Multi-pass membrane protein</topology>
    </subcellularLocation>
</comment>
<dbReference type="EMBL" id="FUYN01000002">
    <property type="protein sequence ID" value="SKB39506.1"/>
    <property type="molecule type" value="Genomic_DNA"/>
</dbReference>
<dbReference type="OrthoDB" id="9762778at2"/>
<evidence type="ECO:0000313" key="12">
    <source>
        <dbReference type="EMBL" id="SKB39506.1"/>
    </source>
</evidence>
<dbReference type="Gene3D" id="3.40.50.300">
    <property type="entry name" value="P-loop containing nucleotide triphosphate hydrolases"/>
    <property type="match status" value="1"/>
</dbReference>
<sequence>MYLLRHLKDFLITYKRQYLLGVSALIIVDLLQLIPPKIIGSITDSIKSGSIDASGITLYGFIIIGIACLVAIFRYFWRMNIIGSARKLECWLRNKLFIHLEDMTPEFFNYKKTGDLMAHATNDIQAIRMSFGPGVIMTTDAIVISITTMVIMFSTINPKLTIWALLPLPFMAALVTFLGKKIQKLYKQVQEAFSGLSDHTQESISGIRVIKSFVREKSSLSNFENTSEIYVNKNMKLAAIYGFMFPMIGFISSISFLIALFQGGKMVINGSLSLGDLVAFITYLGMLIWPMMAIGWVINSMQRGIASIKRINEILDTAPALIDKEAAIWPEAFTPRISFENVSFKYPQSENFALRNLDFHINKGKILAIVGKTGSGKSSVASLLLRFYSHSDGIINVSDTNIEDLKHKKLREKIGYVPQEAFLFSCSIHENIAFSNPELPRERVIEVAKIAAIDEDITEFPAGYDTIVGEKGVTLSGGQKQRVAIARALIKNPEILILDDCLSAVDTKTEEKILGHLKEVMKDRTSIIISHRISAIKDADEILYLEDGVITERGTHSELLVQKGAYEDLYRKQLLEEKLDKEV</sequence>
<dbReference type="GO" id="GO:0005886">
    <property type="term" value="C:plasma membrane"/>
    <property type="evidence" value="ECO:0007669"/>
    <property type="project" value="UniProtKB-SubCell"/>
</dbReference>
<dbReference type="Pfam" id="PF00005">
    <property type="entry name" value="ABC_tran"/>
    <property type="match status" value="1"/>
</dbReference>
<dbReference type="SUPFAM" id="SSF52540">
    <property type="entry name" value="P-loop containing nucleoside triphosphate hydrolases"/>
    <property type="match status" value="1"/>
</dbReference>
<dbReference type="CDD" id="cd18541">
    <property type="entry name" value="ABC_6TM_TmrB_like"/>
    <property type="match status" value="1"/>
</dbReference>
<feature type="transmembrane region" description="Helical" evidence="9">
    <location>
        <begin position="238"/>
        <end position="260"/>
    </location>
</feature>
<evidence type="ECO:0000259" key="10">
    <source>
        <dbReference type="PROSITE" id="PS50893"/>
    </source>
</evidence>
<dbReference type="Gene3D" id="1.20.1560.10">
    <property type="entry name" value="ABC transporter type 1, transmembrane domain"/>
    <property type="match status" value="1"/>
</dbReference>
<dbReference type="SMART" id="SM00382">
    <property type="entry name" value="AAA"/>
    <property type="match status" value="1"/>
</dbReference>
<feature type="domain" description="ABC transporter" evidence="10">
    <location>
        <begin position="337"/>
        <end position="572"/>
    </location>
</feature>
<keyword evidence="6 12" id="KW-0067">ATP-binding</keyword>
<dbReference type="InterPro" id="IPR011527">
    <property type="entry name" value="ABC1_TM_dom"/>
</dbReference>
<dbReference type="FunFam" id="3.40.50.300:FF:000221">
    <property type="entry name" value="Multidrug ABC transporter ATP-binding protein"/>
    <property type="match status" value="1"/>
</dbReference>
<dbReference type="SUPFAM" id="SSF90123">
    <property type="entry name" value="ABC transporter transmembrane region"/>
    <property type="match status" value="1"/>
</dbReference>
<feature type="transmembrane region" description="Helical" evidence="9">
    <location>
        <begin position="134"/>
        <end position="154"/>
    </location>
</feature>
<feature type="transmembrane region" description="Helical" evidence="9">
    <location>
        <begin position="280"/>
        <end position="299"/>
    </location>
</feature>
<evidence type="ECO:0000256" key="7">
    <source>
        <dbReference type="ARBA" id="ARBA00022989"/>
    </source>
</evidence>
<feature type="transmembrane region" description="Helical" evidence="9">
    <location>
        <begin position="160"/>
        <end position="178"/>
    </location>
</feature>
<dbReference type="PROSITE" id="PS00211">
    <property type="entry name" value="ABC_TRANSPORTER_1"/>
    <property type="match status" value="1"/>
</dbReference>
<dbReference type="InterPro" id="IPR003439">
    <property type="entry name" value="ABC_transporter-like_ATP-bd"/>
</dbReference>
<dbReference type="Proteomes" id="UP000243406">
    <property type="component" value="Unassembled WGS sequence"/>
</dbReference>
<dbReference type="FunFam" id="1.20.1560.10:FF:000011">
    <property type="entry name" value="Multidrug ABC transporter ATP-binding protein"/>
    <property type="match status" value="1"/>
</dbReference>
<dbReference type="GO" id="GO:0015421">
    <property type="term" value="F:ABC-type oligopeptide transporter activity"/>
    <property type="evidence" value="ECO:0007669"/>
    <property type="project" value="TreeGrafter"/>
</dbReference>
<keyword evidence="8 9" id="KW-0472">Membrane</keyword>
<gene>
    <name evidence="12" type="ORF">SAMN02745120_1244</name>
</gene>
<keyword evidence="13" id="KW-1185">Reference proteome</keyword>